<gene>
    <name evidence="2" type="ORF">QQF64_002716</name>
</gene>
<protein>
    <recommendedName>
        <fullName evidence="1">BZIP domain-containing protein</fullName>
    </recommendedName>
</protein>
<dbReference type="SUPFAM" id="SSF57959">
    <property type="entry name" value="Leucine zipper domain"/>
    <property type="match status" value="1"/>
</dbReference>
<keyword evidence="3" id="KW-1185">Reference proteome</keyword>
<dbReference type="EMBL" id="JAYMGO010000010">
    <property type="protein sequence ID" value="KAL1267041.1"/>
    <property type="molecule type" value="Genomic_DNA"/>
</dbReference>
<proteinExistence type="predicted"/>
<dbReference type="PANTHER" id="PTHR15284:SF0">
    <property type="entry name" value="GH23983P"/>
    <property type="match status" value="1"/>
</dbReference>
<dbReference type="PROSITE" id="PS00036">
    <property type="entry name" value="BZIP_BASIC"/>
    <property type="match status" value="1"/>
</dbReference>
<dbReference type="InterPro" id="IPR004827">
    <property type="entry name" value="bZIP"/>
</dbReference>
<dbReference type="SMART" id="SM00338">
    <property type="entry name" value="BRLZ"/>
    <property type="match status" value="1"/>
</dbReference>
<dbReference type="Gene3D" id="1.20.5.170">
    <property type="match status" value="1"/>
</dbReference>
<comment type="caution">
    <text evidence="2">The sequence shown here is derived from an EMBL/GenBank/DDBJ whole genome shotgun (WGS) entry which is preliminary data.</text>
</comment>
<sequence length="298" mass="33188">MSTGTCCSTHDELASVSSLRNTYQFHSVPSLRANSGTRRKRQFTPDEQKDSNYWLKRTRNNEAAKRSRQRKRMEEHLLETRAVELQRENDKLKAALSAVHHSTAQNTPVDAAFGFPLGLPNDGYPRSLPFPLHSLPHYSLSSCCGSICPQTNHVSSVFDLISYPVVKNSANTTKSPRISLLDGYHPMDRYGHGTNTCTDGAYMRNISFANGDDSPEATYRNSLVNLSRVPRCCNSKTSSSDMAQNYARHHGAFGAAHEGEMQTNATCQQQATTQSVLLPHKLRYKVGNARFNSTNFPS</sequence>
<name>A0ABR3MQX9_9TELE</name>
<evidence type="ECO:0000313" key="3">
    <source>
        <dbReference type="Proteomes" id="UP001558613"/>
    </source>
</evidence>
<dbReference type="Pfam" id="PF07716">
    <property type="entry name" value="bZIP_2"/>
    <property type="match status" value="1"/>
</dbReference>
<organism evidence="2 3">
    <name type="scientific">Cirrhinus molitorella</name>
    <name type="common">mud carp</name>
    <dbReference type="NCBI Taxonomy" id="172907"/>
    <lineage>
        <taxon>Eukaryota</taxon>
        <taxon>Metazoa</taxon>
        <taxon>Chordata</taxon>
        <taxon>Craniata</taxon>
        <taxon>Vertebrata</taxon>
        <taxon>Euteleostomi</taxon>
        <taxon>Actinopterygii</taxon>
        <taxon>Neopterygii</taxon>
        <taxon>Teleostei</taxon>
        <taxon>Ostariophysi</taxon>
        <taxon>Cypriniformes</taxon>
        <taxon>Cyprinidae</taxon>
        <taxon>Labeoninae</taxon>
        <taxon>Labeonini</taxon>
        <taxon>Cirrhinus</taxon>
    </lineage>
</organism>
<dbReference type="PROSITE" id="PS50217">
    <property type="entry name" value="BZIP"/>
    <property type="match status" value="1"/>
</dbReference>
<evidence type="ECO:0000313" key="2">
    <source>
        <dbReference type="EMBL" id="KAL1267041.1"/>
    </source>
</evidence>
<accession>A0ABR3MQX9</accession>
<evidence type="ECO:0000259" key="1">
    <source>
        <dbReference type="PROSITE" id="PS50217"/>
    </source>
</evidence>
<dbReference type="InterPro" id="IPR047229">
    <property type="entry name" value="NFIL3-like"/>
</dbReference>
<dbReference type="Proteomes" id="UP001558613">
    <property type="component" value="Unassembled WGS sequence"/>
</dbReference>
<dbReference type="PANTHER" id="PTHR15284">
    <property type="entry name" value="NUCLEAR FACTOR INTERLEUKIN-3-REGULATED PROTEIN"/>
    <property type="match status" value="1"/>
</dbReference>
<reference evidence="2 3" key="1">
    <citation type="submission" date="2023-09" db="EMBL/GenBank/DDBJ databases">
        <authorList>
            <person name="Wang M."/>
        </authorList>
    </citation>
    <scope>NUCLEOTIDE SEQUENCE [LARGE SCALE GENOMIC DNA]</scope>
    <source>
        <strain evidence="2">GT-2023</strain>
        <tissue evidence="2">Liver</tissue>
    </source>
</reference>
<feature type="domain" description="BZIP" evidence="1">
    <location>
        <begin position="50"/>
        <end position="99"/>
    </location>
</feature>
<dbReference type="InterPro" id="IPR046347">
    <property type="entry name" value="bZIP_sf"/>
</dbReference>